<dbReference type="Proteomes" id="UP000821845">
    <property type="component" value="Chromosome 3"/>
</dbReference>
<sequence>MVSPRPETENRGHRETDSRRGDLPLESPPNPHSCESSQSRNVSTEKSGDFPESSETRSDVETHGSTTIWATEIMPSGGGVQQDGTAGAVSKESSTIEE</sequence>
<gene>
    <name evidence="1" type="ORF">HPB50_017854</name>
</gene>
<name>A0ACB7SRR9_HYAAI</name>
<proteinExistence type="predicted"/>
<keyword evidence="2" id="KW-1185">Reference proteome</keyword>
<comment type="caution">
    <text evidence="1">The sequence shown here is derived from an EMBL/GenBank/DDBJ whole genome shotgun (WGS) entry which is preliminary data.</text>
</comment>
<organism evidence="1 2">
    <name type="scientific">Hyalomma asiaticum</name>
    <name type="common">Tick</name>
    <dbReference type="NCBI Taxonomy" id="266040"/>
    <lineage>
        <taxon>Eukaryota</taxon>
        <taxon>Metazoa</taxon>
        <taxon>Ecdysozoa</taxon>
        <taxon>Arthropoda</taxon>
        <taxon>Chelicerata</taxon>
        <taxon>Arachnida</taxon>
        <taxon>Acari</taxon>
        <taxon>Parasitiformes</taxon>
        <taxon>Ixodida</taxon>
        <taxon>Ixodoidea</taxon>
        <taxon>Ixodidae</taxon>
        <taxon>Hyalomminae</taxon>
        <taxon>Hyalomma</taxon>
    </lineage>
</organism>
<reference evidence="1" key="1">
    <citation type="submission" date="2020-05" db="EMBL/GenBank/DDBJ databases">
        <title>Large-scale comparative analyses of tick genomes elucidate their genetic diversity and vector capacities.</title>
        <authorList>
            <person name="Jia N."/>
            <person name="Wang J."/>
            <person name="Shi W."/>
            <person name="Du L."/>
            <person name="Sun Y."/>
            <person name="Zhan W."/>
            <person name="Jiang J."/>
            <person name="Wang Q."/>
            <person name="Zhang B."/>
            <person name="Ji P."/>
            <person name="Sakyi L.B."/>
            <person name="Cui X."/>
            <person name="Yuan T."/>
            <person name="Jiang B."/>
            <person name="Yang W."/>
            <person name="Lam T.T.-Y."/>
            <person name="Chang Q."/>
            <person name="Ding S."/>
            <person name="Wang X."/>
            <person name="Zhu J."/>
            <person name="Ruan X."/>
            <person name="Zhao L."/>
            <person name="Wei J."/>
            <person name="Que T."/>
            <person name="Du C."/>
            <person name="Cheng J."/>
            <person name="Dai P."/>
            <person name="Han X."/>
            <person name="Huang E."/>
            <person name="Gao Y."/>
            <person name="Liu J."/>
            <person name="Shao H."/>
            <person name="Ye R."/>
            <person name="Li L."/>
            <person name="Wei W."/>
            <person name="Wang X."/>
            <person name="Wang C."/>
            <person name="Yang T."/>
            <person name="Huo Q."/>
            <person name="Li W."/>
            <person name="Guo W."/>
            <person name="Chen H."/>
            <person name="Zhou L."/>
            <person name="Ni X."/>
            <person name="Tian J."/>
            <person name="Zhou Y."/>
            <person name="Sheng Y."/>
            <person name="Liu T."/>
            <person name="Pan Y."/>
            <person name="Xia L."/>
            <person name="Li J."/>
            <person name="Zhao F."/>
            <person name="Cao W."/>
        </authorList>
    </citation>
    <scope>NUCLEOTIDE SEQUENCE</scope>
    <source>
        <strain evidence="1">Hyas-2018</strain>
    </source>
</reference>
<evidence type="ECO:0000313" key="1">
    <source>
        <dbReference type="EMBL" id="KAH6936469.1"/>
    </source>
</evidence>
<evidence type="ECO:0000313" key="2">
    <source>
        <dbReference type="Proteomes" id="UP000821845"/>
    </source>
</evidence>
<protein>
    <submittedName>
        <fullName evidence="1">Uncharacterized protein</fullName>
    </submittedName>
</protein>
<accession>A0ACB7SRR9</accession>
<dbReference type="EMBL" id="CM023483">
    <property type="protein sequence ID" value="KAH6936469.1"/>
    <property type="molecule type" value="Genomic_DNA"/>
</dbReference>